<comment type="caution">
    <text evidence="2">The sequence shown here is derived from an EMBL/GenBank/DDBJ whole genome shotgun (WGS) entry which is preliminary data.</text>
</comment>
<dbReference type="AlphaFoldDB" id="A0A2M9Y013"/>
<gene>
    <name evidence="2" type="ORF">EHQ30_01260</name>
</gene>
<name>A0A2M9Y013_9LEPT</name>
<dbReference type="Proteomes" id="UP000297891">
    <property type="component" value="Unassembled WGS sequence"/>
</dbReference>
<evidence type="ECO:0000313" key="3">
    <source>
        <dbReference type="Proteomes" id="UP000297891"/>
    </source>
</evidence>
<feature type="signal peptide" evidence="1">
    <location>
        <begin position="1"/>
        <end position="25"/>
    </location>
</feature>
<organism evidence="2 3">
    <name type="scientific">Leptospira brenneri</name>
    <dbReference type="NCBI Taxonomy" id="2023182"/>
    <lineage>
        <taxon>Bacteria</taxon>
        <taxon>Pseudomonadati</taxon>
        <taxon>Spirochaetota</taxon>
        <taxon>Spirochaetia</taxon>
        <taxon>Leptospirales</taxon>
        <taxon>Leptospiraceae</taxon>
        <taxon>Leptospira</taxon>
    </lineage>
</organism>
<keyword evidence="1" id="KW-0732">Signal</keyword>
<accession>A0A2M9Y013</accession>
<sequence length="133" mass="14623">MKFKFSTIVSVCIFFTLIVSIPAQKGQQYEARPEGGFTKKVSGVWDCGNFGKLTLKQTGISVTGVYDSNGGSLRGTITGNTFSGVWSESETGDSGAFEFELAIKRMTPDPTHLTGKWNHTNDRNWQTGWDCVK</sequence>
<evidence type="ECO:0008006" key="4">
    <source>
        <dbReference type="Google" id="ProtNLM"/>
    </source>
</evidence>
<evidence type="ECO:0000256" key="1">
    <source>
        <dbReference type="SAM" id="SignalP"/>
    </source>
</evidence>
<evidence type="ECO:0000313" key="2">
    <source>
        <dbReference type="EMBL" id="TGK95300.1"/>
    </source>
</evidence>
<protein>
    <recommendedName>
        <fullName evidence="4">Secreted protein</fullName>
    </recommendedName>
</protein>
<keyword evidence="3" id="KW-1185">Reference proteome</keyword>
<reference evidence="2" key="1">
    <citation type="journal article" date="2019" name="PLoS Negl. Trop. Dis.">
        <title>Revisiting the worldwide diversity of Leptospira species in the environment.</title>
        <authorList>
            <person name="Vincent A.T."/>
            <person name="Schiettekatte O."/>
            <person name="Bourhy P."/>
            <person name="Veyrier F.J."/>
            <person name="Picardeau M."/>
        </authorList>
    </citation>
    <scope>NUCLEOTIDE SEQUENCE [LARGE SCALE GENOMIC DNA]</scope>
    <source>
        <strain evidence="2">201800277</strain>
    </source>
</reference>
<dbReference type="OrthoDB" id="329377at2"/>
<dbReference type="EMBL" id="RQFP01000001">
    <property type="protein sequence ID" value="TGK95300.1"/>
    <property type="molecule type" value="Genomic_DNA"/>
</dbReference>
<proteinExistence type="predicted"/>
<feature type="chain" id="PRO_5044383701" description="Secreted protein" evidence="1">
    <location>
        <begin position="26"/>
        <end position="133"/>
    </location>
</feature>
<dbReference type="RefSeq" id="WP_100790992.1">
    <property type="nucleotide sequence ID" value="NZ_NPDQ01000005.1"/>
</dbReference>